<sequence length="189" mass="22085">MAPKQYVVDDFKDRGENTDRHPEHNLNRDNLNRDNHLPRPLLAFKKFLNWAIPMLYQACRSMVLHLYAERELWPEKSGLVETWRIIRNPYNYSFRDLWRFFCGWAVDPEMLWGLGRCFWYHFKGAMYAVGRGGGGGVGSGEWAGYAAFDIYWEAIFSQYGVSSILSPAIGPVVRDTGDSWHYYIFATLR</sequence>
<dbReference type="Proteomes" id="UP001295740">
    <property type="component" value="Unassembled WGS sequence"/>
</dbReference>
<name>A0AAI8V9M6_9PEZI</name>
<accession>A0AAI8V9M6</accession>
<gene>
    <name evidence="2" type="ORF">KHLLAP_LOCUS833</name>
</gene>
<proteinExistence type="predicted"/>
<comment type="caution">
    <text evidence="2">The sequence shown here is derived from an EMBL/GenBank/DDBJ whole genome shotgun (WGS) entry which is preliminary data.</text>
</comment>
<keyword evidence="3" id="KW-1185">Reference proteome</keyword>
<evidence type="ECO:0000313" key="2">
    <source>
        <dbReference type="EMBL" id="CAJ2500365.1"/>
    </source>
</evidence>
<protein>
    <submittedName>
        <fullName evidence="2">Uu.00g032180.m01.CDS01</fullName>
    </submittedName>
</protein>
<feature type="region of interest" description="Disordered" evidence="1">
    <location>
        <begin position="1"/>
        <end position="32"/>
    </location>
</feature>
<evidence type="ECO:0000313" key="3">
    <source>
        <dbReference type="Proteomes" id="UP001295740"/>
    </source>
</evidence>
<organism evidence="2 3">
    <name type="scientific">Anthostomella pinea</name>
    <dbReference type="NCBI Taxonomy" id="933095"/>
    <lineage>
        <taxon>Eukaryota</taxon>
        <taxon>Fungi</taxon>
        <taxon>Dikarya</taxon>
        <taxon>Ascomycota</taxon>
        <taxon>Pezizomycotina</taxon>
        <taxon>Sordariomycetes</taxon>
        <taxon>Xylariomycetidae</taxon>
        <taxon>Xylariales</taxon>
        <taxon>Xylariaceae</taxon>
        <taxon>Anthostomella</taxon>
    </lineage>
</organism>
<evidence type="ECO:0000256" key="1">
    <source>
        <dbReference type="SAM" id="MobiDB-lite"/>
    </source>
</evidence>
<dbReference type="AlphaFoldDB" id="A0AAI8V9M6"/>
<reference evidence="2" key="1">
    <citation type="submission" date="2023-10" db="EMBL/GenBank/DDBJ databases">
        <authorList>
            <person name="Hackl T."/>
        </authorList>
    </citation>
    <scope>NUCLEOTIDE SEQUENCE</scope>
</reference>
<dbReference type="EMBL" id="CAUWAG010000003">
    <property type="protein sequence ID" value="CAJ2500365.1"/>
    <property type="molecule type" value="Genomic_DNA"/>
</dbReference>
<feature type="compositionally biased region" description="Basic and acidic residues" evidence="1">
    <location>
        <begin position="7"/>
        <end position="32"/>
    </location>
</feature>